<protein>
    <submittedName>
        <fullName evidence="1">N/A</fullName>
    </submittedName>
</protein>
<sequence>MTITKDPTVPSMPPSPEPFISMAMIPNWLITHPELRKRGIMLERPLQPFTIYATDYDFDGPSRVVKAINPSSRHTIPHEIVHCERPLLIMPYASPVLKICKRTTSSILAAFDQILEGVEHLHRLRIAHGMAKRHPQLTAGRVYLIDFESSQQFEHGPGVQTAVPLPNTHVNPPLGMKSLNLFSWDVFCLGRMLEYMV</sequence>
<dbReference type="AlphaFoldDB" id="A0A5K1JTL2"/>
<gene>
    <name evidence="1" type="primary">I1RS32</name>
</gene>
<dbReference type="SUPFAM" id="SSF56112">
    <property type="entry name" value="Protein kinase-like (PK-like)"/>
    <property type="match status" value="1"/>
</dbReference>
<dbReference type="InterPro" id="IPR011009">
    <property type="entry name" value="Kinase-like_dom_sf"/>
</dbReference>
<organism evidence="1">
    <name type="scientific">Ganoderma boninense</name>
    <dbReference type="NCBI Taxonomy" id="34458"/>
    <lineage>
        <taxon>Eukaryota</taxon>
        <taxon>Fungi</taxon>
        <taxon>Dikarya</taxon>
        <taxon>Basidiomycota</taxon>
        <taxon>Agaricomycotina</taxon>
        <taxon>Agaricomycetes</taxon>
        <taxon>Polyporales</taxon>
        <taxon>Polyporaceae</taxon>
        <taxon>Ganoderma</taxon>
    </lineage>
</organism>
<dbReference type="EMBL" id="LR724700">
    <property type="protein sequence ID" value="VWO95311.1"/>
    <property type="molecule type" value="Genomic_DNA"/>
</dbReference>
<name>A0A5K1JTL2_9APHY</name>
<proteinExistence type="predicted"/>
<accession>A0A5K1JTL2</accession>
<evidence type="ECO:0000313" key="1">
    <source>
        <dbReference type="EMBL" id="VWO95311.1"/>
    </source>
</evidence>
<dbReference type="Gene3D" id="1.10.510.10">
    <property type="entry name" value="Transferase(Phosphotransferase) domain 1"/>
    <property type="match status" value="1"/>
</dbReference>
<reference evidence="1" key="1">
    <citation type="submission" date="2019-10" db="EMBL/GenBank/DDBJ databases">
        <authorList>
            <person name="Nor Muhammad N."/>
        </authorList>
    </citation>
    <scope>NUCLEOTIDE SEQUENCE</scope>
</reference>